<dbReference type="Gene3D" id="1.10.287.410">
    <property type="match status" value="1"/>
</dbReference>
<comment type="caution">
    <text evidence="7">The sequence shown here is derived from an EMBL/GenBank/DDBJ whole genome shotgun (WGS) entry which is preliminary data.</text>
</comment>
<dbReference type="PANTHER" id="PTHR11802:SF453">
    <property type="entry name" value="S1, PUTATIVE-RELATED"/>
    <property type="match status" value="1"/>
</dbReference>
<keyword evidence="4 6" id="KW-0378">Hydrolase</keyword>
<dbReference type="GO" id="GO:0004185">
    <property type="term" value="F:serine-type carboxypeptidase activity"/>
    <property type="evidence" value="ECO:0007669"/>
    <property type="project" value="UniProtKB-UniRule"/>
</dbReference>
<dbReference type="GO" id="GO:0000324">
    <property type="term" value="C:fungal-type vacuole"/>
    <property type="evidence" value="ECO:0007669"/>
    <property type="project" value="TreeGrafter"/>
</dbReference>
<dbReference type="PANTHER" id="PTHR11802">
    <property type="entry name" value="SERINE PROTEASE FAMILY S10 SERINE CARBOXYPEPTIDASE"/>
    <property type="match status" value="1"/>
</dbReference>
<dbReference type="PRINTS" id="PR00724">
    <property type="entry name" value="CRBOXYPTASEC"/>
</dbReference>
<evidence type="ECO:0000313" key="7">
    <source>
        <dbReference type="EMBL" id="KAJ9131614.1"/>
    </source>
</evidence>
<sequence length="513" mass="57113">MGTIKRAHGPRAADNKLLLMQCGIAFLLDSVTMKHQVLRSWTILPLLYLASALPSDRASQYDRRYRREVNGVHYNAFEHRATGARMSYVSNSGICETTPGVEQHSGYLDVGTDMHMWFWFFAARNNPGKAPLAMWLNGGPGCSSMIGLFQENGPCYFVDNSSEPTLNPYSWNTYANMLYVDQPIGTGFSYGTDNVTSTVTAAPFVWKLLQAFFANFPEYESRDFGLFTESYGGHYGPEFAEYFETQNAAIETGTLSGEKIRLVALGINNGWIDAKTQYGAYADFAYKNQYKQLINESEYESLIEAFETQCVPAADACPGESGDDAACLNADNVCYDATEGPVESGPVDFNAYDVRAPSDDPYPPETYVDYLSDPDVMKAIGAQVAYGECPDDPYYKIINTGDDGRSFLSSLNSVVQSGIRVLIWAGDADWICNWMGVLDVVNEIEYSGTARMASTRLRPYKVKGTQYGEYKTADNLGWLRVYEAGHEVPYYQPEAALQAFWQTLQQQPLHSTC</sequence>
<comment type="similarity">
    <text evidence="1 6">Belongs to the peptidase S10 family.</text>
</comment>
<evidence type="ECO:0000256" key="5">
    <source>
        <dbReference type="ARBA" id="ARBA00023180"/>
    </source>
</evidence>
<dbReference type="InterPro" id="IPR018202">
    <property type="entry name" value="Ser_caboxypep_ser_AS"/>
</dbReference>
<keyword evidence="2 6" id="KW-0121">Carboxypeptidase</keyword>
<proteinExistence type="inferred from homology"/>
<dbReference type="Pfam" id="PF00450">
    <property type="entry name" value="Peptidase_S10"/>
    <property type="match status" value="1"/>
</dbReference>
<organism evidence="7 8">
    <name type="scientific">Pleurostoma richardsiae</name>
    <dbReference type="NCBI Taxonomy" id="41990"/>
    <lineage>
        <taxon>Eukaryota</taxon>
        <taxon>Fungi</taxon>
        <taxon>Dikarya</taxon>
        <taxon>Ascomycota</taxon>
        <taxon>Pezizomycotina</taxon>
        <taxon>Sordariomycetes</taxon>
        <taxon>Sordariomycetidae</taxon>
        <taxon>Calosphaeriales</taxon>
        <taxon>Pleurostomataceae</taxon>
        <taxon>Pleurostoma</taxon>
    </lineage>
</organism>
<dbReference type="PROSITE" id="PS00131">
    <property type="entry name" value="CARBOXYPEPT_SER_SER"/>
    <property type="match status" value="1"/>
</dbReference>
<evidence type="ECO:0000256" key="1">
    <source>
        <dbReference type="ARBA" id="ARBA00009431"/>
    </source>
</evidence>
<protein>
    <recommendedName>
        <fullName evidence="6">Carboxypeptidase</fullName>
        <ecNumber evidence="6">3.4.16.-</ecNumber>
    </recommendedName>
</protein>
<evidence type="ECO:0000256" key="4">
    <source>
        <dbReference type="ARBA" id="ARBA00022801"/>
    </source>
</evidence>
<dbReference type="SUPFAM" id="SSF53474">
    <property type="entry name" value="alpha/beta-Hydrolases"/>
    <property type="match status" value="1"/>
</dbReference>
<dbReference type="AlphaFoldDB" id="A0AA38R2R6"/>
<name>A0AA38R2R6_9PEZI</name>
<reference evidence="7" key="1">
    <citation type="submission" date="2022-07" db="EMBL/GenBank/DDBJ databases">
        <title>Fungi with potential for degradation of polypropylene.</title>
        <authorList>
            <person name="Gostincar C."/>
        </authorList>
    </citation>
    <scope>NUCLEOTIDE SEQUENCE</scope>
    <source>
        <strain evidence="7">EXF-13308</strain>
    </source>
</reference>
<dbReference type="Gene3D" id="3.40.50.1820">
    <property type="entry name" value="alpha/beta hydrolase"/>
    <property type="match status" value="1"/>
</dbReference>
<keyword evidence="8" id="KW-1185">Reference proteome</keyword>
<keyword evidence="3 6" id="KW-0645">Protease</keyword>
<dbReference type="GO" id="GO:0006508">
    <property type="term" value="P:proteolysis"/>
    <property type="evidence" value="ECO:0007669"/>
    <property type="project" value="UniProtKB-KW"/>
</dbReference>
<dbReference type="InterPro" id="IPR001563">
    <property type="entry name" value="Peptidase_S10"/>
</dbReference>
<evidence type="ECO:0000256" key="3">
    <source>
        <dbReference type="ARBA" id="ARBA00022670"/>
    </source>
</evidence>
<dbReference type="EMBL" id="JANBVO010000066">
    <property type="protein sequence ID" value="KAJ9131614.1"/>
    <property type="molecule type" value="Genomic_DNA"/>
</dbReference>
<accession>A0AA38R2R6</accession>
<dbReference type="Proteomes" id="UP001174694">
    <property type="component" value="Unassembled WGS sequence"/>
</dbReference>
<gene>
    <name evidence="7" type="ORF">NKR23_g11671</name>
</gene>
<dbReference type="EC" id="3.4.16.-" evidence="6"/>
<dbReference type="InterPro" id="IPR029058">
    <property type="entry name" value="AB_hydrolase_fold"/>
</dbReference>
<evidence type="ECO:0000256" key="6">
    <source>
        <dbReference type="RuleBase" id="RU361156"/>
    </source>
</evidence>
<evidence type="ECO:0000313" key="8">
    <source>
        <dbReference type="Proteomes" id="UP001174694"/>
    </source>
</evidence>
<evidence type="ECO:0000256" key="2">
    <source>
        <dbReference type="ARBA" id="ARBA00022645"/>
    </source>
</evidence>
<keyword evidence="5" id="KW-0325">Glycoprotein</keyword>